<dbReference type="RefSeq" id="WP_138658273.1">
    <property type="nucleotide sequence ID" value="NZ_VATY01000002.1"/>
</dbReference>
<gene>
    <name evidence="2" type="ORF">FEE95_12450</name>
</gene>
<dbReference type="AlphaFoldDB" id="A0A5S3PRC7"/>
<dbReference type="OrthoDB" id="9793489at2"/>
<dbReference type="InterPro" id="IPR050491">
    <property type="entry name" value="AmpC-like"/>
</dbReference>
<evidence type="ECO:0000313" key="3">
    <source>
        <dbReference type="Proteomes" id="UP000310314"/>
    </source>
</evidence>
<evidence type="ECO:0000259" key="1">
    <source>
        <dbReference type="Pfam" id="PF00144"/>
    </source>
</evidence>
<dbReference type="SUPFAM" id="SSF56601">
    <property type="entry name" value="beta-lactamase/transpeptidase-like"/>
    <property type="match status" value="1"/>
</dbReference>
<dbReference type="PANTHER" id="PTHR46825:SF9">
    <property type="entry name" value="BETA-LACTAMASE-RELATED DOMAIN-CONTAINING PROTEIN"/>
    <property type="match status" value="1"/>
</dbReference>
<evidence type="ECO:0000313" key="2">
    <source>
        <dbReference type="EMBL" id="TMM57290.1"/>
    </source>
</evidence>
<keyword evidence="3" id="KW-1185">Reference proteome</keyword>
<dbReference type="InterPro" id="IPR012338">
    <property type="entry name" value="Beta-lactam/transpept-like"/>
</dbReference>
<organism evidence="2 3">
    <name type="scientific">Maribacter algarum</name>
    <name type="common">ex Zhang et al. 2020</name>
    <dbReference type="NCBI Taxonomy" id="2578118"/>
    <lineage>
        <taxon>Bacteria</taxon>
        <taxon>Pseudomonadati</taxon>
        <taxon>Bacteroidota</taxon>
        <taxon>Flavobacteriia</taxon>
        <taxon>Flavobacteriales</taxon>
        <taxon>Flavobacteriaceae</taxon>
        <taxon>Maribacter</taxon>
    </lineage>
</organism>
<reference evidence="2 3" key="1">
    <citation type="submission" date="2019-05" db="EMBL/GenBank/DDBJ databases">
        <authorList>
            <person name="Zhang J.-Y."/>
            <person name="Feg X."/>
            <person name="Du Z.-J."/>
        </authorList>
    </citation>
    <scope>NUCLEOTIDE SEQUENCE [LARGE SCALE GENOMIC DNA]</scope>
    <source>
        <strain evidence="2 3">RZ26</strain>
    </source>
</reference>
<accession>A0A5S3PRC7</accession>
<proteinExistence type="predicted"/>
<comment type="caution">
    <text evidence="2">The sequence shown here is derived from an EMBL/GenBank/DDBJ whole genome shotgun (WGS) entry which is preliminary data.</text>
</comment>
<dbReference type="Proteomes" id="UP000310314">
    <property type="component" value="Unassembled WGS sequence"/>
</dbReference>
<feature type="domain" description="Beta-lactamase-related" evidence="1">
    <location>
        <begin position="35"/>
        <end position="340"/>
    </location>
</feature>
<sequence>MYYKIIVPLILLFFQGRLNSTAQEVKPDSKRAELEKLAKVFLQQTKAPGISIAVRKDGKTIYAEGFGYANVEERILMEPNILLRTASVAKVITATALGILATEGKLDFDAPIKKYVPYIPKIYADLTTRQLAGHTSGMKHRPKGERFKKKQYNNLQETVLLMKAPLLFEPDTEYKYSTHAYNLLGAVIEGASGMTYFDYMNEAVFKPLGMTNTFVEHINSLTKKDAQLYAIKNGKVGIDKLTNASYKVPGAGFRTTPTDLVTMMDAYLNGMITKGITEEMFKSNQLKNGSKTRVGISWRSSIDPFDNVVIEHAGSWRGARTVLVYYPKENMSISIMLNADCPVLIEETAHLFAQAIRNNTKEASAINLVNERIVLTLNSSKKQETYEGTFSFNSEIGLLKTNSTGYLQDNPILYLGSANDYALATSFGLLYVHLTSEKVLKGRIFGYYNRLNKSPKDEIPLATFENL</sequence>
<dbReference type="Pfam" id="PF00144">
    <property type="entry name" value="Beta-lactamase"/>
    <property type="match status" value="1"/>
</dbReference>
<name>A0A5S3PRC7_9FLAO</name>
<dbReference type="Gene3D" id="3.40.710.10">
    <property type="entry name" value="DD-peptidase/beta-lactamase superfamily"/>
    <property type="match status" value="1"/>
</dbReference>
<dbReference type="InterPro" id="IPR001466">
    <property type="entry name" value="Beta-lactam-related"/>
</dbReference>
<dbReference type="PANTHER" id="PTHR46825">
    <property type="entry name" value="D-ALANYL-D-ALANINE-CARBOXYPEPTIDASE/ENDOPEPTIDASE AMPH"/>
    <property type="match status" value="1"/>
</dbReference>
<protein>
    <submittedName>
        <fullName evidence="2">Beta-lactamase family protein</fullName>
    </submittedName>
</protein>
<dbReference type="EMBL" id="VATY01000002">
    <property type="protein sequence ID" value="TMM57290.1"/>
    <property type="molecule type" value="Genomic_DNA"/>
</dbReference>